<proteinExistence type="predicted"/>
<reference evidence="1" key="1">
    <citation type="submission" date="2021-06" db="EMBL/GenBank/DDBJ databases">
        <authorList>
            <person name="Kallberg Y."/>
            <person name="Tangrot J."/>
            <person name="Rosling A."/>
        </authorList>
    </citation>
    <scope>NUCLEOTIDE SEQUENCE</scope>
    <source>
        <strain evidence="1">FL966</strain>
    </source>
</reference>
<name>A0A9N9PF86_9GLOM</name>
<sequence length="79" mass="8907">MSKSSTPSDNSFIDLTNEHVTTTTTLPQTNDTTITTSVLQTNDTTAPVLQIKESKRKRPIEYIEDDILDVDQQIIKLKK</sequence>
<gene>
    <name evidence="1" type="ORF">CPELLU_LOCUS19037</name>
</gene>
<protein>
    <submittedName>
        <fullName evidence="1">1551_t:CDS:1</fullName>
    </submittedName>
</protein>
<feature type="non-terminal residue" evidence="1">
    <location>
        <position position="79"/>
    </location>
</feature>
<dbReference type="Proteomes" id="UP000789759">
    <property type="component" value="Unassembled WGS sequence"/>
</dbReference>
<dbReference type="EMBL" id="CAJVQA010042126">
    <property type="protein sequence ID" value="CAG8814563.1"/>
    <property type="molecule type" value="Genomic_DNA"/>
</dbReference>
<keyword evidence="2" id="KW-1185">Reference proteome</keyword>
<evidence type="ECO:0000313" key="2">
    <source>
        <dbReference type="Proteomes" id="UP000789759"/>
    </source>
</evidence>
<comment type="caution">
    <text evidence="1">The sequence shown here is derived from an EMBL/GenBank/DDBJ whole genome shotgun (WGS) entry which is preliminary data.</text>
</comment>
<accession>A0A9N9PF86</accession>
<evidence type="ECO:0000313" key="1">
    <source>
        <dbReference type="EMBL" id="CAG8814563.1"/>
    </source>
</evidence>
<dbReference type="AlphaFoldDB" id="A0A9N9PF86"/>
<organism evidence="1 2">
    <name type="scientific">Cetraspora pellucida</name>
    <dbReference type="NCBI Taxonomy" id="1433469"/>
    <lineage>
        <taxon>Eukaryota</taxon>
        <taxon>Fungi</taxon>
        <taxon>Fungi incertae sedis</taxon>
        <taxon>Mucoromycota</taxon>
        <taxon>Glomeromycotina</taxon>
        <taxon>Glomeromycetes</taxon>
        <taxon>Diversisporales</taxon>
        <taxon>Gigasporaceae</taxon>
        <taxon>Cetraspora</taxon>
    </lineage>
</organism>